<dbReference type="AlphaFoldDB" id="A0AAD6MW24"/>
<accession>A0AAD6MW24</accession>
<sequence length="392" mass="44698">MKLLFPFHASAIAPWRQHRYLSFLFGISQLRPEEKGKSSSSHQMTRRTFHNSPRSFFANDINQGIVPSPDGNAYLDIFRQAERPEFFQSVARSVQLRQDYLRNGCIFIRGGELIPILKGIGASEEDLERLKTISQILDPDPTVNFRTLSTGRFSVNTRAGMIERLQKQKFILTTADNYKRHDSDICRDFGELGEIHQNNTVIQAMLVFKAWVTQGVPVPARPGLNYDKDTVLTQVFNVHTFTDKDIQGYPALEGVHQDGCDHTMTVLLGSSNITPESGVTFVHDKEEQTGIQPHEANLGLLKGRYQHRDFLDTLLFKDNSVKHSVTPVYAQNKSDPAFRDMFVILSRKPRTEMHKSGQPDCFIPHEKFRKKFLIWVPPIQGSHTSCQLEAQE</sequence>
<dbReference type="Pfam" id="PF10014">
    <property type="entry name" value="2OG-Fe_Oxy_2"/>
    <property type="match status" value="1"/>
</dbReference>
<name>A0AAD6MW24_9EURO</name>
<evidence type="ECO:0000313" key="1">
    <source>
        <dbReference type="EMBL" id="KAJ5727049.1"/>
    </source>
</evidence>
<dbReference type="GO" id="GO:0051213">
    <property type="term" value="F:dioxygenase activity"/>
    <property type="evidence" value="ECO:0007669"/>
    <property type="project" value="InterPro"/>
</dbReference>
<comment type="caution">
    <text evidence="1">The sequence shown here is derived from an EMBL/GenBank/DDBJ whole genome shotgun (WGS) entry which is preliminary data.</text>
</comment>
<dbReference type="Gene3D" id="2.60.120.620">
    <property type="entry name" value="q2cbj1_9rhob like domain"/>
    <property type="match status" value="1"/>
</dbReference>
<reference evidence="1" key="1">
    <citation type="journal article" date="2023" name="IMA Fungus">
        <title>Comparative genomic study of the Penicillium genus elucidates a diverse pangenome and 15 lateral gene transfer events.</title>
        <authorList>
            <person name="Petersen C."/>
            <person name="Sorensen T."/>
            <person name="Nielsen M.R."/>
            <person name="Sondergaard T.E."/>
            <person name="Sorensen J.L."/>
            <person name="Fitzpatrick D.A."/>
            <person name="Frisvad J.C."/>
            <person name="Nielsen K.L."/>
        </authorList>
    </citation>
    <scope>NUCLEOTIDE SEQUENCE</scope>
    <source>
        <strain evidence="1">IBT 17514</strain>
    </source>
</reference>
<proteinExistence type="predicted"/>
<dbReference type="InterPro" id="IPR018724">
    <property type="entry name" value="2OG-Fe_dioxygenase"/>
</dbReference>
<dbReference type="Proteomes" id="UP001215712">
    <property type="component" value="Unassembled WGS sequence"/>
</dbReference>
<keyword evidence="2" id="KW-1185">Reference proteome</keyword>
<reference evidence="1" key="2">
    <citation type="submission" date="2023-01" db="EMBL/GenBank/DDBJ databases">
        <authorList>
            <person name="Petersen C."/>
        </authorList>
    </citation>
    <scope>NUCLEOTIDE SEQUENCE</scope>
    <source>
        <strain evidence="1">IBT 17514</strain>
    </source>
</reference>
<gene>
    <name evidence="1" type="ORF">N7493_004869</name>
</gene>
<dbReference type="EMBL" id="JAQJAN010000006">
    <property type="protein sequence ID" value="KAJ5727049.1"/>
    <property type="molecule type" value="Genomic_DNA"/>
</dbReference>
<organism evidence="1 2">
    <name type="scientific">Penicillium malachiteum</name>
    <dbReference type="NCBI Taxonomy" id="1324776"/>
    <lineage>
        <taxon>Eukaryota</taxon>
        <taxon>Fungi</taxon>
        <taxon>Dikarya</taxon>
        <taxon>Ascomycota</taxon>
        <taxon>Pezizomycotina</taxon>
        <taxon>Eurotiomycetes</taxon>
        <taxon>Eurotiomycetidae</taxon>
        <taxon>Eurotiales</taxon>
        <taxon>Aspergillaceae</taxon>
        <taxon>Penicillium</taxon>
    </lineage>
</organism>
<protein>
    <submittedName>
        <fullName evidence="1">Uncharacterized protein</fullName>
    </submittedName>
</protein>
<evidence type="ECO:0000313" key="2">
    <source>
        <dbReference type="Proteomes" id="UP001215712"/>
    </source>
</evidence>